<keyword evidence="3 11" id="KW-1134">Transmembrane beta strand</keyword>
<keyword evidence="6" id="KW-0408">Iron</keyword>
<dbReference type="InterPro" id="IPR036942">
    <property type="entry name" value="Beta-barrel_TonB_sf"/>
</dbReference>
<dbReference type="GO" id="GO:0009279">
    <property type="term" value="C:cell outer membrane"/>
    <property type="evidence" value="ECO:0007669"/>
    <property type="project" value="UniProtKB-SubCell"/>
</dbReference>
<dbReference type="AlphaFoldDB" id="A0A2N5X825"/>
<dbReference type="InterPro" id="IPR039426">
    <property type="entry name" value="TonB-dep_rcpt-like"/>
</dbReference>
<keyword evidence="10 11" id="KW-0998">Cell outer membrane</keyword>
<keyword evidence="13" id="KW-0732">Signal</keyword>
<evidence type="ECO:0000259" key="15">
    <source>
        <dbReference type="Pfam" id="PF07715"/>
    </source>
</evidence>
<organism evidence="16 17">
    <name type="scientific">Pseudohalioglobus lutimaris</name>
    <dbReference type="NCBI Taxonomy" id="1737061"/>
    <lineage>
        <taxon>Bacteria</taxon>
        <taxon>Pseudomonadati</taxon>
        <taxon>Pseudomonadota</taxon>
        <taxon>Gammaproteobacteria</taxon>
        <taxon>Cellvibrionales</taxon>
        <taxon>Halieaceae</taxon>
        <taxon>Pseudohalioglobus</taxon>
    </lineage>
</organism>
<evidence type="ECO:0000256" key="13">
    <source>
        <dbReference type="SAM" id="SignalP"/>
    </source>
</evidence>
<comment type="subcellular location">
    <subcellularLocation>
        <location evidence="1 11">Cell outer membrane</location>
        <topology evidence="1 11">Multi-pass membrane protein</topology>
    </subcellularLocation>
</comment>
<feature type="domain" description="TonB-dependent receptor-like beta-barrel" evidence="14">
    <location>
        <begin position="313"/>
        <end position="775"/>
    </location>
</feature>
<dbReference type="InterPro" id="IPR000531">
    <property type="entry name" value="Beta-barrel_TonB"/>
</dbReference>
<feature type="domain" description="TonB-dependent receptor plug" evidence="15">
    <location>
        <begin position="39"/>
        <end position="153"/>
    </location>
</feature>
<dbReference type="Gene3D" id="2.40.170.20">
    <property type="entry name" value="TonB-dependent receptor, beta-barrel domain"/>
    <property type="match status" value="2"/>
</dbReference>
<gene>
    <name evidence="16" type="ORF">C0039_00495</name>
</gene>
<dbReference type="SUPFAM" id="SSF56935">
    <property type="entry name" value="Porins"/>
    <property type="match status" value="1"/>
</dbReference>
<name>A0A2N5X825_9GAMM</name>
<proteinExistence type="inferred from homology"/>
<reference evidence="16 17" key="1">
    <citation type="submission" date="2018-01" db="EMBL/GenBank/DDBJ databases">
        <title>The draft genome sequence of Halioglobus lutimaris HF004.</title>
        <authorList>
            <person name="Du Z.-J."/>
            <person name="Shi M.-J."/>
        </authorList>
    </citation>
    <scope>NUCLEOTIDE SEQUENCE [LARGE SCALE GENOMIC DNA]</scope>
    <source>
        <strain evidence="16 17">HF004</strain>
    </source>
</reference>
<keyword evidence="17" id="KW-1185">Reference proteome</keyword>
<evidence type="ECO:0000256" key="6">
    <source>
        <dbReference type="ARBA" id="ARBA00023004"/>
    </source>
</evidence>
<evidence type="ECO:0000256" key="4">
    <source>
        <dbReference type="ARBA" id="ARBA00022496"/>
    </source>
</evidence>
<comment type="similarity">
    <text evidence="11 12">Belongs to the TonB-dependent receptor family.</text>
</comment>
<evidence type="ECO:0000256" key="9">
    <source>
        <dbReference type="ARBA" id="ARBA00023136"/>
    </source>
</evidence>
<dbReference type="PANTHER" id="PTHR32552:SF81">
    <property type="entry name" value="TONB-DEPENDENT OUTER MEMBRANE RECEPTOR"/>
    <property type="match status" value="1"/>
</dbReference>
<sequence>MFKKNAMCGAILAASSVTNIAHAQLEEVIVTATKKSASTQDIPIAITALGQDSLEQLGIKDFSDYLIHLPGVTAGGGGPGVNTIYIRGVASTTPNTTTSGVAGLAPNVAFYLDEQPLTQPGRNLDVYAADLNRVEVLKGPQGTLFGASSQAGTVRLITNKPDPSGFAGNVKVGAAYTKEGDPSYNLEGMVNVPISDNFTLRAVGYTDKQGGYIDNVAGTLTTRESARFQPGGFQGSEDFSNVSFLSAENGRETKENFNEASYTGARLSGLWDINDDWSLLVGAAKQNIDTDGVFFQDPELDDLEIARYERDELDDDFENYNWTVNGRLGTLDVIYTGAYTEREAQSNIDYTDYLFVGQYIPYYICDASVSYPGDAGPGGTCQAPNLFVKSAVDTEVQTHEFRISTDQSGRVRAIVGAFYSDMEILEDNQFTYPGSTQVVAFDGESIGFGPNFSAEGATVQDRGQWDPGVIFRNDVKRTDEQKGVFGELNFDLTDQFTATLGARWYDIEVDLLGSASGSFGNLGADEDNNAGNNLDEIFSGENDKAETDGVIGKVSLTWTPTADSLYYVTWSEGYRPGFLNRPGGSVSQDGSYTVPFAMDTDNVTNYELGWKLDLLDASLRFNGDIFFVEIEDMQIGIFDPSITNLFFSDNAADAEVTGIEGDITWAPRSVPGLILSGGFSILDTEITESFVSSFVKEGDELAFAPELQATLNARYEWDLSGGNLGHVMSYVSYSDEVNTDIVADNSITLDSWYLWGASAGVSAADWTAELYAENLTDERAEISGNAIFNRARVTVTRPRTLGLRFTYDF</sequence>
<keyword evidence="4" id="KW-0410">Iron transport</keyword>
<keyword evidence="2 11" id="KW-0813">Transport</keyword>
<keyword evidence="8 12" id="KW-0798">TonB box</keyword>
<dbReference type="GO" id="GO:0006826">
    <property type="term" value="P:iron ion transport"/>
    <property type="evidence" value="ECO:0007669"/>
    <property type="project" value="UniProtKB-KW"/>
</dbReference>
<dbReference type="InterPro" id="IPR012910">
    <property type="entry name" value="Plug_dom"/>
</dbReference>
<evidence type="ECO:0000259" key="14">
    <source>
        <dbReference type="Pfam" id="PF00593"/>
    </source>
</evidence>
<evidence type="ECO:0000313" key="17">
    <source>
        <dbReference type="Proteomes" id="UP000235005"/>
    </source>
</evidence>
<dbReference type="Pfam" id="PF07715">
    <property type="entry name" value="Plug"/>
    <property type="match status" value="1"/>
</dbReference>
<dbReference type="EMBL" id="PKUS01000001">
    <property type="protein sequence ID" value="PLW70646.1"/>
    <property type="molecule type" value="Genomic_DNA"/>
</dbReference>
<dbReference type="PROSITE" id="PS52016">
    <property type="entry name" value="TONB_DEPENDENT_REC_3"/>
    <property type="match status" value="1"/>
</dbReference>
<keyword evidence="16" id="KW-0675">Receptor</keyword>
<dbReference type="OrthoDB" id="127311at2"/>
<keyword evidence="9 11" id="KW-0472">Membrane</keyword>
<evidence type="ECO:0000256" key="10">
    <source>
        <dbReference type="ARBA" id="ARBA00023237"/>
    </source>
</evidence>
<evidence type="ECO:0000256" key="12">
    <source>
        <dbReference type="RuleBase" id="RU003357"/>
    </source>
</evidence>
<evidence type="ECO:0000256" key="2">
    <source>
        <dbReference type="ARBA" id="ARBA00022448"/>
    </source>
</evidence>
<dbReference type="Proteomes" id="UP000235005">
    <property type="component" value="Unassembled WGS sequence"/>
</dbReference>
<dbReference type="RefSeq" id="WP_101516959.1">
    <property type="nucleotide sequence ID" value="NZ_PKUS01000001.1"/>
</dbReference>
<evidence type="ECO:0000256" key="8">
    <source>
        <dbReference type="ARBA" id="ARBA00023077"/>
    </source>
</evidence>
<feature type="chain" id="PRO_5014691635" evidence="13">
    <location>
        <begin position="24"/>
        <end position="809"/>
    </location>
</feature>
<evidence type="ECO:0000313" key="16">
    <source>
        <dbReference type="EMBL" id="PLW70646.1"/>
    </source>
</evidence>
<evidence type="ECO:0000256" key="5">
    <source>
        <dbReference type="ARBA" id="ARBA00022692"/>
    </source>
</evidence>
<keyword evidence="5 11" id="KW-0812">Transmembrane</keyword>
<evidence type="ECO:0000256" key="1">
    <source>
        <dbReference type="ARBA" id="ARBA00004571"/>
    </source>
</evidence>
<protein>
    <submittedName>
        <fullName evidence="16">TonB-dependent receptor</fullName>
    </submittedName>
</protein>
<dbReference type="PANTHER" id="PTHR32552">
    <property type="entry name" value="FERRICHROME IRON RECEPTOR-RELATED"/>
    <property type="match status" value="1"/>
</dbReference>
<dbReference type="Pfam" id="PF00593">
    <property type="entry name" value="TonB_dep_Rec_b-barrel"/>
    <property type="match status" value="1"/>
</dbReference>
<accession>A0A2N5X825</accession>
<comment type="caution">
    <text evidence="16">The sequence shown here is derived from an EMBL/GenBank/DDBJ whole genome shotgun (WGS) entry which is preliminary data.</text>
</comment>
<keyword evidence="7" id="KW-0406">Ion transport</keyword>
<feature type="signal peptide" evidence="13">
    <location>
        <begin position="1"/>
        <end position="23"/>
    </location>
</feature>
<evidence type="ECO:0000256" key="3">
    <source>
        <dbReference type="ARBA" id="ARBA00022452"/>
    </source>
</evidence>
<evidence type="ECO:0000256" key="11">
    <source>
        <dbReference type="PROSITE-ProRule" id="PRU01360"/>
    </source>
</evidence>
<evidence type="ECO:0000256" key="7">
    <source>
        <dbReference type="ARBA" id="ARBA00023065"/>
    </source>
</evidence>